<protein>
    <submittedName>
        <fullName evidence="1">ATPase</fullName>
    </submittedName>
</protein>
<organism evidence="1 2">
    <name type="scientific">Microbacterium thalli</name>
    <dbReference type="NCBI Taxonomy" id="3027921"/>
    <lineage>
        <taxon>Bacteria</taxon>
        <taxon>Bacillati</taxon>
        <taxon>Actinomycetota</taxon>
        <taxon>Actinomycetes</taxon>
        <taxon>Micrococcales</taxon>
        <taxon>Microbacteriaceae</taxon>
        <taxon>Microbacterium</taxon>
    </lineage>
</organism>
<name>A0ABT5SIE7_9MICO</name>
<dbReference type="EMBL" id="JAQZCI010000002">
    <property type="protein sequence ID" value="MDD7962573.1"/>
    <property type="molecule type" value="Genomic_DNA"/>
</dbReference>
<sequence>MKNALWFVLGVAGGFVAAHVINKDPRGHEMLAEVDARITEFADRIGDAYRDQEARIEGLAADVKGVAADALQSAIDAASDVVDDTREAVVPATRTADERTP</sequence>
<accession>A0ABT5SIE7</accession>
<dbReference type="Proteomes" id="UP001218170">
    <property type="component" value="Unassembled WGS sequence"/>
</dbReference>
<comment type="caution">
    <text evidence="1">The sequence shown here is derived from an EMBL/GenBank/DDBJ whole genome shotgun (WGS) entry which is preliminary data.</text>
</comment>
<proteinExistence type="predicted"/>
<gene>
    <name evidence="1" type="ORF">PUW80_09450</name>
</gene>
<dbReference type="RefSeq" id="WP_274222283.1">
    <property type="nucleotide sequence ID" value="NZ_JAQZCG020000009.1"/>
</dbReference>
<keyword evidence="2" id="KW-1185">Reference proteome</keyword>
<reference evidence="1 2" key="1">
    <citation type="submission" date="2023-02" db="EMBL/GenBank/DDBJ databases">
        <title>Study of novel species of the Microbacterium genus.</title>
        <authorList>
            <person name="Arroyo-Herrera I."/>
            <person name="Roman-Ponce B."/>
            <person name="Vasquez-Murrieta M.S."/>
        </authorList>
    </citation>
    <scope>NUCLEOTIDE SEQUENCE [LARGE SCALE GENOMIC DNA]</scope>
    <source>
        <strain evidence="1 2">NE1TT3</strain>
    </source>
</reference>
<evidence type="ECO:0000313" key="1">
    <source>
        <dbReference type="EMBL" id="MDD7962573.1"/>
    </source>
</evidence>
<evidence type="ECO:0000313" key="2">
    <source>
        <dbReference type="Proteomes" id="UP001218170"/>
    </source>
</evidence>